<accession>A0ABW5RRZ5</accession>
<sequence>MEKVNNSVYIQSVEGADLYSHMVRGSEVNGEYVGMIPYSLELIRLKKEGLNVTTVKHSERKITDDLINVKFNQKVMSGEQLIGKLEDKVEELDDGNYKGKLNEFIKVIESEKDMDKWQEVKNDELRHKLYKNGFTITDVNEETGEILSQEHYVIYKRSSSKSRKGEVLAIKESLHKEMIKWSRMGLDLKENMEIDLASLLAYESLVGSSLEKTIKINPKHILIVDDVESKFKRVANVVKSKGEYLDSVVEETEIINSLFDGESLLQSDYFNEDQSMMLLRNHMFKSAAFNCDIRKYLQDYAKDNNINFNTWKIPNMFGEDILAKNVHLIITPSSLKALKFSHIFEGEHKEKQMFNYWKGVVKADKNVFGVCKHEKKSKRGEDEEGNVLQQTSYQMINSLKMYKSNISALAQYELDYIEKLKTDDNSFIKYLEGNATNINSFMMFVELYKQNNEIVNTKIFRDFRTKEINKYVTHVKKGKLRLHGDYCVMLGNGLEFLKHAIGQFDVNDLESLSLKENEIYTTLFDFDKKLIGFRNPHTSPSNVLVAKNTYVEDIEEYFNLTDNIVCVNAVKFEIQDILSGADYDSDTVLLFDSPKLTELGERCFRKYPVCKNEVQGKKLDYKLNKEDMCKIDCALSLSQKYIGRVVNLGQEAMSYYWDQWNSGKKEKDLTGLMKKTSVMTILSGIAIDMSKKFFDIDMDKEIRNVERYIKPFARSIEKTVIKVDKKTNKEIEVIKTVVAKPLFWKYISQSGTIKNRVTAYDTPMDYLYKVMKTKKASSIEYVQFTELLVRKDKSKGDRKQEGKILTYVEKMNDKIKEVYANYSDDEEKNIAIDNLIKYYSFRMNKLNVKEETMYDLLVKMIENKSKCAIKLMNILYSTQRETFLKSFKKS</sequence>
<organism evidence="1 2">
    <name type="scientific">Bacillus seohaeanensis</name>
    <dbReference type="NCBI Taxonomy" id="284580"/>
    <lineage>
        <taxon>Bacteria</taxon>
        <taxon>Bacillati</taxon>
        <taxon>Bacillota</taxon>
        <taxon>Bacilli</taxon>
        <taxon>Bacillales</taxon>
        <taxon>Bacillaceae</taxon>
        <taxon>Bacillus</taxon>
    </lineage>
</organism>
<reference evidence="2" key="1">
    <citation type="journal article" date="2019" name="Int. J. Syst. Evol. Microbiol.">
        <title>The Global Catalogue of Microorganisms (GCM) 10K type strain sequencing project: providing services to taxonomists for standard genome sequencing and annotation.</title>
        <authorList>
            <consortium name="The Broad Institute Genomics Platform"/>
            <consortium name="The Broad Institute Genome Sequencing Center for Infectious Disease"/>
            <person name="Wu L."/>
            <person name="Ma J."/>
        </authorList>
    </citation>
    <scope>NUCLEOTIDE SEQUENCE [LARGE SCALE GENOMIC DNA]</scope>
    <source>
        <strain evidence="2">KCTC 3913</strain>
    </source>
</reference>
<dbReference type="RefSeq" id="WP_377935190.1">
    <property type="nucleotide sequence ID" value="NZ_JBHUMF010000026.1"/>
</dbReference>
<gene>
    <name evidence="1" type="ORF">ACFSUL_10615</name>
</gene>
<name>A0ABW5RRZ5_9BACI</name>
<evidence type="ECO:0000313" key="2">
    <source>
        <dbReference type="Proteomes" id="UP001597506"/>
    </source>
</evidence>
<evidence type="ECO:0000313" key="1">
    <source>
        <dbReference type="EMBL" id="MFD2681195.1"/>
    </source>
</evidence>
<comment type="caution">
    <text evidence="1">The sequence shown here is derived from an EMBL/GenBank/DDBJ whole genome shotgun (WGS) entry which is preliminary data.</text>
</comment>
<protein>
    <recommendedName>
        <fullName evidence="3">RNA dependent RNA polymerase</fullName>
    </recommendedName>
</protein>
<evidence type="ECO:0008006" key="3">
    <source>
        <dbReference type="Google" id="ProtNLM"/>
    </source>
</evidence>
<dbReference type="Proteomes" id="UP001597506">
    <property type="component" value="Unassembled WGS sequence"/>
</dbReference>
<dbReference type="EMBL" id="JBHUMF010000026">
    <property type="protein sequence ID" value="MFD2681195.1"/>
    <property type="molecule type" value="Genomic_DNA"/>
</dbReference>
<keyword evidence="2" id="KW-1185">Reference proteome</keyword>
<proteinExistence type="predicted"/>